<dbReference type="AlphaFoldDB" id="A0AAV9CVB6"/>
<dbReference type="EMBL" id="JAUJYO010000017">
    <property type="protein sequence ID" value="KAK1293143.1"/>
    <property type="molecule type" value="Genomic_DNA"/>
</dbReference>
<sequence>MMMVFLGKIWSTVRSMWPELLASFTARIGGPCQSDGGPSGPHRRAMDLIEAGGGSRQAGVDAGSGSRQEGGFFDGDEILGRNVKENGVLHRRFELPKLRAVRGRERSKGEKFREITIEIRRTKCDGRERIHRDENRKDLRKDGVKAAYGFYMVVDMRG</sequence>
<name>A0AAV9CVB6_ACOCL</name>
<comment type="caution">
    <text evidence="1">The sequence shown here is derived from an EMBL/GenBank/DDBJ whole genome shotgun (WGS) entry which is preliminary data.</text>
</comment>
<evidence type="ECO:0000313" key="2">
    <source>
        <dbReference type="Proteomes" id="UP001180020"/>
    </source>
</evidence>
<dbReference type="Proteomes" id="UP001180020">
    <property type="component" value="Unassembled WGS sequence"/>
</dbReference>
<gene>
    <name evidence="1" type="ORF">QJS10_CPB17g01049</name>
</gene>
<reference evidence="1" key="2">
    <citation type="submission" date="2023-06" db="EMBL/GenBank/DDBJ databases">
        <authorList>
            <person name="Ma L."/>
            <person name="Liu K.-W."/>
            <person name="Li Z."/>
            <person name="Hsiao Y.-Y."/>
            <person name="Qi Y."/>
            <person name="Fu T."/>
            <person name="Tang G."/>
            <person name="Zhang D."/>
            <person name="Sun W.-H."/>
            <person name="Liu D.-K."/>
            <person name="Li Y."/>
            <person name="Chen G.-Z."/>
            <person name="Liu X.-D."/>
            <person name="Liao X.-Y."/>
            <person name="Jiang Y.-T."/>
            <person name="Yu X."/>
            <person name="Hao Y."/>
            <person name="Huang J."/>
            <person name="Zhao X.-W."/>
            <person name="Ke S."/>
            <person name="Chen Y.-Y."/>
            <person name="Wu W.-L."/>
            <person name="Hsu J.-L."/>
            <person name="Lin Y.-F."/>
            <person name="Huang M.-D."/>
            <person name="Li C.-Y."/>
            <person name="Huang L."/>
            <person name="Wang Z.-W."/>
            <person name="Zhao X."/>
            <person name="Zhong W.-Y."/>
            <person name="Peng D.-H."/>
            <person name="Ahmad S."/>
            <person name="Lan S."/>
            <person name="Zhang J.-S."/>
            <person name="Tsai W.-C."/>
            <person name="Van De Peer Y."/>
            <person name="Liu Z.-J."/>
        </authorList>
    </citation>
    <scope>NUCLEOTIDE SEQUENCE</scope>
    <source>
        <strain evidence="1">CP</strain>
        <tissue evidence="1">Leaves</tissue>
    </source>
</reference>
<accession>A0AAV9CVB6</accession>
<reference evidence="1" key="1">
    <citation type="journal article" date="2023" name="Nat. Commun.">
        <title>Diploid and tetraploid genomes of Acorus and the evolution of monocots.</title>
        <authorList>
            <person name="Ma L."/>
            <person name="Liu K.W."/>
            <person name="Li Z."/>
            <person name="Hsiao Y.Y."/>
            <person name="Qi Y."/>
            <person name="Fu T."/>
            <person name="Tang G.D."/>
            <person name="Zhang D."/>
            <person name="Sun W.H."/>
            <person name="Liu D.K."/>
            <person name="Li Y."/>
            <person name="Chen G.Z."/>
            <person name="Liu X.D."/>
            <person name="Liao X.Y."/>
            <person name="Jiang Y.T."/>
            <person name="Yu X."/>
            <person name="Hao Y."/>
            <person name="Huang J."/>
            <person name="Zhao X.W."/>
            <person name="Ke S."/>
            <person name="Chen Y.Y."/>
            <person name="Wu W.L."/>
            <person name="Hsu J.L."/>
            <person name="Lin Y.F."/>
            <person name="Huang M.D."/>
            <person name="Li C.Y."/>
            <person name="Huang L."/>
            <person name="Wang Z.W."/>
            <person name="Zhao X."/>
            <person name="Zhong W.Y."/>
            <person name="Peng D.H."/>
            <person name="Ahmad S."/>
            <person name="Lan S."/>
            <person name="Zhang J.S."/>
            <person name="Tsai W.C."/>
            <person name="Van de Peer Y."/>
            <person name="Liu Z.J."/>
        </authorList>
    </citation>
    <scope>NUCLEOTIDE SEQUENCE</scope>
    <source>
        <strain evidence="1">CP</strain>
    </source>
</reference>
<proteinExistence type="predicted"/>
<organism evidence="1 2">
    <name type="scientific">Acorus calamus</name>
    <name type="common">Sweet flag</name>
    <dbReference type="NCBI Taxonomy" id="4465"/>
    <lineage>
        <taxon>Eukaryota</taxon>
        <taxon>Viridiplantae</taxon>
        <taxon>Streptophyta</taxon>
        <taxon>Embryophyta</taxon>
        <taxon>Tracheophyta</taxon>
        <taxon>Spermatophyta</taxon>
        <taxon>Magnoliopsida</taxon>
        <taxon>Liliopsida</taxon>
        <taxon>Acoraceae</taxon>
        <taxon>Acorus</taxon>
    </lineage>
</organism>
<keyword evidence="2" id="KW-1185">Reference proteome</keyword>
<evidence type="ECO:0000313" key="1">
    <source>
        <dbReference type="EMBL" id="KAK1293143.1"/>
    </source>
</evidence>
<protein>
    <submittedName>
        <fullName evidence="1">Uncharacterized protein</fullName>
    </submittedName>
</protein>